<dbReference type="EMBL" id="JAQJZL010000014">
    <property type="protein sequence ID" value="KAJ6030399.1"/>
    <property type="molecule type" value="Genomic_DNA"/>
</dbReference>
<organism evidence="3 4">
    <name type="scientific">Penicillium canescens</name>
    <dbReference type="NCBI Taxonomy" id="5083"/>
    <lineage>
        <taxon>Eukaryota</taxon>
        <taxon>Fungi</taxon>
        <taxon>Dikarya</taxon>
        <taxon>Ascomycota</taxon>
        <taxon>Pezizomycotina</taxon>
        <taxon>Eurotiomycetes</taxon>
        <taxon>Eurotiomycetidae</taxon>
        <taxon>Eurotiales</taxon>
        <taxon>Aspergillaceae</taxon>
        <taxon>Penicillium</taxon>
    </lineage>
</organism>
<dbReference type="Gene3D" id="3.30.559.30">
    <property type="entry name" value="Nonribosomal peptide synthetase, condensation domain"/>
    <property type="match status" value="2"/>
</dbReference>
<protein>
    <recommendedName>
        <fullName evidence="2">Condensation domain-containing protein</fullName>
    </recommendedName>
</protein>
<feature type="compositionally biased region" description="Polar residues" evidence="1">
    <location>
        <begin position="289"/>
        <end position="300"/>
    </location>
</feature>
<feature type="region of interest" description="Disordered" evidence="1">
    <location>
        <begin position="269"/>
        <end position="300"/>
    </location>
</feature>
<dbReference type="Proteomes" id="UP001219568">
    <property type="component" value="Unassembled WGS sequence"/>
</dbReference>
<keyword evidence="4" id="KW-1185">Reference proteome</keyword>
<dbReference type="GO" id="GO:0031177">
    <property type="term" value="F:phosphopantetheine binding"/>
    <property type="evidence" value="ECO:0007669"/>
    <property type="project" value="TreeGrafter"/>
</dbReference>
<name>A0AAD6N4V8_PENCN</name>
<evidence type="ECO:0000313" key="3">
    <source>
        <dbReference type="EMBL" id="KAJ6030399.1"/>
    </source>
</evidence>
<evidence type="ECO:0000256" key="1">
    <source>
        <dbReference type="SAM" id="MobiDB-lite"/>
    </source>
</evidence>
<feature type="region of interest" description="Disordered" evidence="1">
    <location>
        <begin position="1"/>
        <end position="20"/>
    </location>
</feature>
<dbReference type="InterPro" id="IPR001242">
    <property type="entry name" value="Condensation_dom"/>
</dbReference>
<dbReference type="AlphaFoldDB" id="A0AAD6N4V8"/>
<sequence>MQVDLSPQNHHQEQSLYPSVFPPLPNEPYDACRTEKHSSVIRIKTAEETASISSILQLAWAIVVAAYTDSNDVVFGFCGGKPTGSSNPVSAAHLNIQPEQTVAKVLKLLSTQDDAMSPLSGSDLPASSVFPNILVVKNDIEDWTSTSPPMVLTGGHFDTCPFLLTGVDQQTEVHVHFHFDPEILSSTLSQIVMDQLVHVVNCIQTNPEVQLKALLDMSPNRPQQTQAWNSRLQLRRQELGVHNVITKSEESPNTQSVCDWDGKSDHSQLSAAAWTERNEENVSKGEGTPPTSRNSSISPSETNFKQDFAVLAPETMSETFPCTQTQQWLLNNHEGGCFVLSFSGLLDHSKLESACRLLMESHTALRSVFTRVDGTLVQTVLKQVDLPFTVHSDASQDPISVARNLCAVNPENTFPLGTLPLCFTLITKSRDDHALMIQLSHAQYDSVCQGTLVSDLCQFYRDPTTPINTTNYALLAHEVTKQQTPEAFDFWSNLLLGSSITEIPNTAPQMQSKNTILRCSTKVTIQSLPSGITMASMVKAAWSNVLRQETGDDDIVFAQLVNLRSMDVPDVHRTVGLCSNRVPVRVQYGQCKTALDLLHAVEDQHTQTIPFKAAEWENIVTYSTGWAAGSKPQSLVIHQDILPKTDVHMGDNLRCQFTDCIHIEPTDDFLKLYSEELQGGLLKLTLAYSSHFVPKSGINGLLGKLRNTLMHFTDAPESLLDL</sequence>
<dbReference type="PANTHER" id="PTHR45527">
    <property type="entry name" value="NONRIBOSOMAL PEPTIDE SYNTHETASE"/>
    <property type="match status" value="1"/>
</dbReference>
<evidence type="ECO:0000313" key="4">
    <source>
        <dbReference type="Proteomes" id="UP001219568"/>
    </source>
</evidence>
<gene>
    <name evidence="3" type="ORF">N7460_010665</name>
</gene>
<dbReference type="GO" id="GO:0043041">
    <property type="term" value="P:amino acid activation for nonribosomal peptide biosynthetic process"/>
    <property type="evidence" value="ECO:0007669"/>
    <property type="project" value="TreeGrafter"/>
</dbReference>
<comment type="caution">
    <text evidence="3">The sequence shown here is derived from an EMBL/GenBank/DDBJ whole genome shotgun (WGS) entry which is preliminary data.</text>
</comment>
<reference evidence="3" key="2">
    <citation type="submission" date="2023-01" db="EMBL/GenBank/DDBJ databases">
        <authorList>
            <person name="Petersen C."/>
        </authorList>
    </citation>
    <scope>NUCLEOTIDE SEQUENCE</scope>
    <source>
        <strain evidence="3">IBT 15450</strain>
    </source>
</reference>
<dbReference type="GO" id="GO:0016874">
    <property type="term" value="F:ligase activity"/>
    <property type="evidence" value="ECO:0007669"/>
    <property type="project" value="UniProtKB-KW"/>
</dbReference>
<dbReference type="GO" id="GO:0005737">
    <property type="term" value="C:cytoplasm"/>
    <property type="evidence" value="ECO:0007669"/>
    <property type="project" value="TreeGrafter"/>
</dbReference>
<dbReference type="InterPro" id="IPR023213">
    <property type="entry name" value="CAT-like_dom_sf"/>
</dbReference>
<feature type="compositionally biased region" description="Polar residues" evidence="1">
    <location>
        <begin position="1"/>
        <end position="17"/>
    </location>
</feature>
<dbReference type="GO" id="GO:0044550">
    <property type="term" value="P:secondary metabolite biosynthetic process"/>
    <property type="evidence" value="ECO:0007669"/>
    <property type="project" value="TreeGrafter"/>
</dbReference>
<dbReference type="SUPFAM" id="SSF52777">
    <property type="entry name" value="CoA-dependent acyltransferases"/>
    <property type="match status" value="3"/>
</dbReference>
<evidence type="ECO:0000259" key="2">
    <source>
        <dbReference type="Pfam" id="PF00668"/>
    </source>
</evidence>
<accession>A0AAD6N4V8</accession>
<dbReference type="PANTHER" id="PTHR45527:SF1">
    <property type="entry name" value="FATTY ACID SYNTHASE"/>
    <property type="match status" value="1"/>
</dbReference>
<dbReference type="Gene3D" id="3.30.559.10">
    <property type="entry name" value="Chloramphenicol acetyltransferase-like domain"/>
    <property type="match status" value="1"/>
</dbReference>
<proteinExistence type="predicted"/>
<dbReference type="Pfam" id="PF00668">
    <property type="entry name" value="Condensation"/>
    <property type="match status" value="1"/>
</dbReference>
<feature type="domain" description="Condensation" evidence="2">
    <location>
        <begin position="338"/>
        <end position="631"/>
    </location>
</feature>
<reference evidence="3" key="1">
    <citation type="journal article" date="2023" name="IMA Fungus">
        <title>Comparative genomic study of the Penicillium genus elucidates a diverse pangenome and 15 lateral gene transfer events.</title>
        <authorList>
            <person name="Petersen C."/>
            <person name="Sorensen T."/>
            <person name="Nielsen M.R."/>
            <person name="Sondergaard T.E."/>
            <person name="Sorensen J.L."/>
            <person name="Fitzpatrick D.A."/>
            <person name="Frisvad J.C."/>
            <person name="Nielsen K.L."/>
        </authorList>
    </citation>
    <scope>NUCLEOTIDE SEQUENCE</scope>
    <source>
        <strain evidence="3">IBT 15450</strain>
    </source>
</reference>